<keyword evidence="5" id="KW-0677">Repeat</keyword>
<evidence type="ECO:0000256" key="6">
    <source>
        <dbReference type="ARBA" id="ARBA00022878"/>
    </source>
</evidence>
<dbReference type="PIRSF" id="PIRSF009283">
    <property type="entry name" value="HPP_dOase"/>
    <property type="match status" value="1"/>
</dbReference>
<evidence type="ECO:0000256" key="8">
    <source>
        <dbReference type="ARBA" id="ARBA00023002"/>
    </source>
</evidence>
<name>A0A0G2E7W2_9PEZI</name>
<evidence type="ECO:0000256" key="4">
    <source>
        <dbReference type="ARBA" id="ARBA00022723"/>
    </source>
</evidence>
<dbReference type="InterPro" id="IPR005956">
    <property type="entry name" value="4OHPhenylPyrv_dOase"/>
</dbReference>
<dbReference type="InterPro" id="IPR004360">
    <property type="entry name" value="Glyas_Fos-R_dOase_dom"/>
</dbReference>
<comment type="similarity">
    <text evidence="2 11">Belongs to the 4HPPD family.</text>
</comment>
<dbReference type="NCBIfam" id="TIGR01263">
    <property type="entry name" value="4HPPD"/>
    <property type="match status" value="1"/>
</dbReference>
<proteinExistence type="inferred from homology"/>
<feature type="domain" description="VOC" evidence="13">
    <location>
        <begin position="28"/>
        <end position="176"/>
    </location>
</feature>
<dbReference type="CDD" id="cd07250">
    <property type="entry name" value="HPPD_C_like"/>
    <property type="match status" value="1"/>
</dbReference>
<dbReference type="AlphaFoldDB" id="A0A0G2E7W2"/>
<dbReference type="GO" id="GO:0046872">
    <property type="term" value="F:metal ion binding"/>
    <property type="evidence" value="ECO:0007669"/>
    <property type="project" value="UniProtKB-KW"/>
</dbReference>
<evidence type="ECO:0000256" key="9">
    <source>
        <dbReference type="ARBA" id="ARBA00023004"/>
    </source>
</evidence>
<reference evidence="14 15" key="1">
    <citation type="submission" date="2015-03" db="EMBL/GenBank/DDBJ databases">
        <authorList>
            <person name="Morales-Cruz A."/>
            <person name="Amrine K.C."/>
            <person name="Cantu D."/>
        </authorList>
    </citation>
    <scope>NUCLEOTIDE SEQUENCE [LARGE SCALE GENOMIC DNA]</scope>
    <source>
        <strain evidence="14">DS831</strain>
    </source>
</reference>
<feature type="domain" description="VOC" evidence="13">
    <location>
        <begin position="207"/>
        <end position="369"/>
    </location>
</feature>
<dbReference type="SUPFAM" id="SSF54593">
    <property type="entry name" value="Glyoxalase/Bleomycin resistance protein/Dihydroxybiphenyl dioxygenase"/>
    <property type="match status" value="1"/>
</dbReference>
<keyword evidence="7 14" id="KW-0223">Dioxygenase</keyword>
<evidence type="ECO:0000256" key="5">
    <source>
        <dbReference type="ARBA" id="ARBA00022737"/>
    </source>
</evidence>
<sequence length="413" mass="46446">MAPIAVSPPQSPSTQPVADEASLQSYRGYHHVHWWVGNAKQAATYYVTRMGFERVAYKGLETKSRAVASHVVRNGGVTFVLSSPLRSLEAVEKGPEFSEEEKALVREMHAHMERHGDAVKDVAFEVDSVDGVYESAVAAGAAVVRAPYTQSTGSDGAVRLATIKTYGDTTHTLIQKLDYTGTFLPGYRTETSIDPMSRFLPKIDLEAIDHCVGNQDWDEMEGACEYYERILGFHRFWSVDDKDICTEYSALKSIVMSSPNDAVKMPINEPAHGKKQSQIEEYIAFNSGAGVQHIALRTPDILTTITNLKSRGVEFIKVPDTYYTAMRDRLARTAKVNRWQLQEDFDRIQELDVLIDFDEGGYLLQLFTKHLMDRPTVFVEIIQRRNFEGFGAGNFKSLFEAIEREQELRGNLV</sequence>
<keyword evidence="9 12" id="KW-0408">Iron</keyword>
<dbReference type="InterPro" id="IPR037523">
    <property type="entry name" value="VOC_core"/>
</dbReference>
<evidence type="ECO:0000256" key="7">
    <source>
        <dbReference type="ARBA" id="ARBA00022964"/>
    </source>
</evidence>
<comment type="caution">
    <text evidence="14">The sequence shown here is derived from an EMBL/GenBank/DDBJ whole genome shotgun (WGS) entry which is preliminary data.</text>
</comment>
<feature type="binding site" evidence="12">
    <location>
        <position position="380"/>
    </location>
    <ligand>
        <name>Fe cation</name>
        <dbReference type="ChEBI" id="CHEBI:24875"/>
    </ligand>
</feature>
<accession>A0A0G2E7W2</accession>
<dbReference type="GO" id="GO:0003868">
    <property type="term" value="F:4-hydroxyphenylpyruvate dioxygenase activity"/>
    <property type="evidence" value="ECO:0007669"/>
    <property type="project" value="InterPro"/>
</dbReference>
<protein>
    <recommendedName>
        <fullName evidence="3 11">4-hydroxyphenylpyruvate dioxygenase</fullName>
    </recommendedName>
</protein>
<keyword evidence="14" id="KW-0670">Pyruvate</keyword>
<dbReference type="Pfam" id="PF00903">
    <property type="entry name" value="Glyoxalase"/>
    <property type="match status" value="1"/>
</dbReference>
<feature type="binding site" evidence="12">
    <location>
        <position position="210"/>
    </location>
    <ligand>
        <name>Fe cation</name>
        <dbReference type="ChEBI" id="CHEBI:24875"/>
    </ligand>
</feature>
<keyword evidence="6" id="KW-0828">Tyrosine catabolism</keyword>
<evidence type="ECO:0000256" key="1">
    <source>
        <dbReference type="ARBA" id="ARBA00005162"/>
    </source>
</evidence>
<keyword evidence="10" id="KW-0585">Phenylalanine catabolism</keyword>
<dbReference type="InterPro" id="IPR041735">
    <property type="entry name" value="4OHPhenylPyrv_dOase_C"/>
</dbReference>
<dbReference type="GO" id="GO:0006572">
    <property type="term" value="P:L-tyrosine catabolic process"/>
    <property type="evidence" value="ECO:0007669"/>
    <property type="project" value="UniProtKB-KW"/>
</dbReference>
<dbReference type="InterPro" id="IPR041736">
    <property type="entry name" value="4OHPhenylPyrv_dOase_N"/>
</dbReference>
<dbReference type="PROSITE" id="PS51819">
    <property type="entry name" value="VOC"/>
    <property type="match status" value="2"/>
</dbReference>
<evidence type="ECO:0000256" key="11">
    <source>
        <dbReference type="PIRNR" id="PIRNR009283"/>
    </source>
</evidence>
<keyword evidence="4 12" id="KW-0479">Metal-binding</keyword>
<gene>
    <name evidence="14" type="ORF">UCDDS831_g05812</name>
</gene>
<dbReference type="GO" id="GO:0006559">
    <property type="term" value="P:L-phenylalanine catabolic process"/>
    <property type="evidence" value="ECO:0007669"/>
    <property type="project" value="UniProtKB-UniPathway"/>
</dbReference>
<evidence type="ECO:0000313" key="14">
    <source>
        <dbReference type="EMBL" id="KKY18719.1"/>
    </source>
</evidence>
<evidence type="ECO:0000256" key="12">
    <source>
        <dbReference type="PIRSR" id="PIRSR009283-1"/>
    </source>
</evidence>
<reference evidence="14 15" key="2">
    <citation type="submission" date="2015-05" db="EMBL/GenBank/DDBJ databases">
        <title>Distinctive expansion of gene families associated with plant cell wall degradation and secondary metabolism in the genomes of grapevine trunk pathogens.</title>
        <authorList>
            <person name="Lawrence D.P."/>
            <person name="Travadon R."/>
            <person name="Rolshausen P.E."/>
            <person name="Baumgartner K."/>
        </authorList>
    </citation>
    <scope>NUCLEOTIDE SEQUENCE [LARGE SCALE GENOMIC DNA]</scope>
    <source>
        <strain evidence="14">DS831</strain>
    </source>
</reference>
<dbReference type="Gene3D" id="3.10.180.10">
    <property type="entry name" value="2,3-Dihydroxybiphenyl 1,2-Dioxygenase, domain 1"/>
    <property type="match status" value="2"/>
</dbReference>
<organism evidence="14 15">
    <name type="scientific">Diplodia seriata</name>
    <dbReference type="NCBI Taxonomy" id="420778"/>
    <lineage>
        <taxon>Eukaryota</taxon>
        <taxon>Fungi</taxon>
        <taxon>Dikarya</taxon>
        <taxon>Ascomycota</taxon>
        <taxon>Pezizomycotina</taxon>
        <taxon>Dothideomycetes</taxon>
        <taxon>Dothideomycetes incertae sedis</taxon>
        <taxon>Botryosphaeriales</taxon>
        <taxon>Botryosphaeriaceae</taxon>
        <taxon>Diplodia</taxon>
    </lineage>
</organism>
<dbReference type="UniPathway" id="UPA00139">
    <property type="reaction ID" value="UER00362"/>
</dbReference>
<dbReference type="InterPro" id="IPR029068">
    <property type="entry name" value="Glyas_Bleomycin-R_OHBP_Dase"/>
</dbReference>
<dbReference type="PANTHER" id="PTHR11959:SF1">
    <property type="entry name" value="4-HYDROXYPHENYLPYRUVATE DIOXYGENASE"/>
    <property type="match status" value="1"/>
</dbReference>
<dbReference type="FunFam" id="3.10.180.10:FF:000001">
    <property type="entry name" value="4-hydroxyphenylpyruvate dioxygenase"/>
    <property type="match status" value="1"/>
</dbReference>
<evidence type="ECO:0000259" key="13">
    <source>
        <dbReference type="PROSITE" id="PS51819"/>
    </source>
</evidence>
<dbReference type="PANTHER" id="PTHR11959">
    <property type="entry name" value="4-HYDROXYPHENYLPYRUVATE DIOXYGENASE"/>
    <property type="match status" value="1"/>
</dbReference>
<comment type="pathway">
    <text evidence="1">Amino-acid degradation; L-phenylalanine degradation; acetoacetate and fumarate from L-phenylalanine: step 3/6.</text>
</comment>
<dbReference type="CDD" id="cd08342">
    <property type="entry name" value="HPPD_N_like"/>
    <property type="match status" value="1"/>
</dbReference>
<comment type="cofactor">
    <cofactor evidence="12">
        <name>Fe cation</name>
        <dbReference type="ChEBI" id="CHEBI:24875"/>
    </cofactor>
    <text evidence="12">Binds 1 Fe cation per subunit.</text>
</comment>
<feature type="binding site" evidence="12">
    <location>
        <position position="293"/>
    </location>
    <ligand>
        <name>Fe cation</name>
        <dbReference type="ChEBI" id="CHEBI:24875"/>
    </ligand>
</feature>
<evidence type="ECO:0000256" key="3">
    <source>
        <dbReference type="ARBA" id="ARBA00013222"/>
    </source>
</evidence>
<dbReference type="FunFam" id="3.10.180.10:FF:000020">
    <property type="entry name" value="4-hydroxyphenylpyruvate dioxygenase"/>
    <property type="match status" value="1"/>
</dbReference>
<keyword evidence="8" id="KW-0560">Oxidoreductase</keyword>
<evidence type="ECO:0000313" key="15">
    <source>
        <dbReference type="Proteomes" id="UP000034182"/>
    </source>
</evidence>
<dbReference type="EMBL" id="LAQI01000122">
    <property type="protein sequence ID" value="KKY18719.1"/>
    <property type="molecule type" value="Genomic_DNA"/>
</dbReference>
<dbReference type="Proteomes" id="UP000034182">
    <property type="component" value="Unassembled WGS sequence"/>
</dbReference>
<evidence type="ECO:0000256" key="2">
    <source>
        <dbReference type="ARBA" id="ARBA00005877"/>
    </source>
</evidence>
<evidence type="ECO:0000256" key="10">
    <source>
        <dbReference type="ARBA" id="ARBA00023232"/>
    </source>
</evidence>